<dbReference type="RefSeq" id="WP_115228998.1">
    <property type="nucleotide sequence ID" value="NZ_CAWOLO010000008.1"/>
</dbReference>
<name>A0A377SW67_9NEIS</name>
<evidence type="ECO:0000313" key="3">
    <source>
        <dbReference type="Proteomes" id="UP000255108"/>
    </source>
</evidence>
<sequence>MKPLRTIIIGMILGLIGHTTLAADEFALLREEKIGNLRIDLPEKEVIKTISCKEKRGPDKLWDADGAYHQEWAYADCGITLDMVSEKKRGAKKIASITVFAPSTLSTRRGIRIGSSMQDVMKAYKPYWNKEESDANHFIAGSIYGGLIFSQEKKKVESIFLGAAAE</sequence>
<reference evidence="1 3" key="1">
    <citation type="submission" date="2018-06" db="EMBL/GenBank/DDBJ databases">
        <authorList>
            <consortium name="Pathogen Informatics"/>
            <person name="Doyle S."/>
        </authorList>
    </citation>
    <scope>NUCLEOTIDE SEQUENCE [LARGE SCALE GENOMIC DNA]</scope>
    <source>
        <strain evidence="1 3">NCTC11159</strain>
    </source>
</reference>
<organism evidence="1 3">
    <name type="scientific">Iodobacter fluviatilis</name>
    <dbReference type="NCBI Taxonomy" id="537"/>
    <lineage>
        <taxon>Bacteria</taxon>
        <taxon>Pseudomonadati</taxon>
        <taxon>Pseudomonadota</taxon>
        <taxon>Betaproteobacteria</taxon>
        <taxon>Neisseriales</taxon>
        <taxon>Chitinibacteraceae</taxon>
        <taxon>Iodobacter</taxon>
    </lineage>
</organism>
<gene>
    <name evidence="2" type="ORF">EV682_108116</name>
    <name evidence="1" type="ORF">NCTC11159_03784</name>
</gene>
<keyword evidence="4" id="KW-1185">Reference proteome</keyword>
<proteinExistence type="predicted"/>
<evidence type="ECO:0000313" key="1">
    <source>
        <dbReference type="EMBL" id="STR45227.1"/>
    </source>
</evidence>
<reference evidence="2 4" key="2">
    <citation type="submission" date="2019-03" db="EMBL/GenBank/DDBJ databases">
        <title>Genomic Encyclopedia of Type Strains, Phase IV (KMG-IV): sequencing the most valuable type-strain genomes for metagenomic binning, comparative biology and taxonomic classification.</title>
        <authorList>
            <person name="Goeker M."/>
        </authorList>
    </citation>
    <scope>NUCLEOTIDE SEQUENCE [LARGE SCALE GENOMIC DNA]</scope>
    <source>
        <strain evidence="2 4">DSM 3764</strain>
    </source>
</reference>
<protein>
    <submittedName>
        <fullName evidence="1">Uncharacterized protein</fullName>
    </submittedName>
</protein>
<evidence type="ECO:0000313" key="2">
    <source>
        <dbReference type="EMBL" id="TCU85089.1"/>
    </source>
</evidence>
<dbReference type="Proteomes" id="UP000255108">
    <property type="component" value="Unassembled WGS sequence"/>
</dbReference>
<dbReference type="Proteomes" id="UP000295794">
    <property type="component" value="Unassembled WGS sequence"/>
</dbReference>
<dbReference type="EMBL" id="UGHR01000004">
    <property type="protein sequence ID" value="STR45227.1"/>
    <property type="molecule type" value="Genomic_DNA"/>
</dbReference>
<accession>A0A377SW67</accession>
<evidence type="ECO:0000313" key="4">
    <source>
        <dbReference type="Proteomes" id="UP000295794"/>
    </source>
</evidence>
<dbReference type="AlphaFoldDB" id="A0A377SW67"/>
<dbReference type="OrthoDB" id="9180037at2"/>
<dbReference type="EMBL" id="SMBT01000008">
    <property type="protein sequence ID" value="TCU85089.1"/>
    <property type="molecule type" value="Genomic_DNA"/>
</dbReference>